<comment type="similarity">
    <text evidence="1">Belongs to the archaeal NMN adenylyltransferase family.</text>
</comment>
<dbReference type="InterPro" id="IPR004821">
    <property type="entry name" value="Cyt_trans-like"/>
</dbReference>
<dbReference type="GO" id="GO:0000309">
    <property type="term" value="F:nicotinamide-nucleotide adenylyltransferase activity"/>
    <property type="evidence" value="ECO:0007669"/>
    <property type="project" value="InterPro"/>
</dbReference>
<evidence type="ECO:0000256" key="2">
    <source>
        <dbReference type="ARBA" id="ARBA00022679"/>
    </source>
</evidence>
<keyword evidence="4" id="KW-1133">Transmembrane helix</keyword>
<accession>X1HJI3</accession>
<dbReference type="Pfam" id="PF01467">
    <property type="entry name" value="CTP_transf_like"/>
    <property type="match status" value="1"/>
</dbReference>
<evidence type="ECO:0000256" key="1">
    <source>
        <dbReference type="ARBA" id="ARBA00010124"/>
    </source>
</evidence>
<dbReference type="PANTHER" id="PTHR21342:SF0">
    <property type="entry name" value="BIFUNCTIONAL NMN ADENYLYLTRANSFERASE_NUDIX HYDROLASE"/>
    <property type="match status" value="1"/>
</dbReference>
<keyword evidence="2" id="KW-0808">Transferase</keyword>
<sequence length="261" mass="30567">SSINSTTSFGTKVFHFLSFFIISFLILLPLNFFGIVDSKVPLKPNPEELDVELSKFYNRTELESLLGNEKNIDYTKKTWKRILNIDVLSLFEKEIEQIDENRNSIALFIGRFQPLHHGHIYILKNIFKTNKKVKIGIGSSQLSYTLNDPFTSEERKKFLISALEKRGISSKRYEIFFIPDIFNAKKWVDHIISIMGEFNSIYSNSEWVRELFVNKGIKVEKKFTIFKKKFNGSNIRKLIIKNDKKWKTLVPKEVVELIEES</sequence>
<dbReference type="GO" id="GO:0009435">
    <property type="term" value="P:NAD+ biosynthetic process"/>
    <property type="evidence" value="ECO:0007669"/>
    <property type="project" value="InterPro"/>
</dbReference>
<feature type="domain" description="Cytidyltransferase-like" evidence="5">
    <location>
        <begin position="107"/>
        <end position="235"/>
    </location>
</feature>
<name>X1HJI3_9ZZZZ</name>
<feature type="non-terminal residue" evidence="6">
    <location>
        <position position="1"/>
    </location>
</feature>
<gene>
    <name evidence="6" type="ORF">S03H2_50978</name>
</gene>
<feature type="non-terminal residue" evidence="6">
    <location>
        <position position="261"/>
    </location>
</feature>
<dbReference type="NCBIfam" id="NF002243">
    <property type="entry name" value="PRK01153.1"/>
    <property type="match status" value="1"/>
</dbReference>
<protein>
    <recommendedName>
        <fullName evidence="5">Cytidyltransferase-like domain-containing protein</fullName>
    </recommendedName>
</protein>
<dbReference type="NCBIfam" id="TIGR00125">
    <property type="entry name" value="cyt_tran_rel"/>
    <property type="match status" value="1"/>
</dbReference>
<evidence type="ECO:0000256" key="4">
    <source>
        <dbReference type="SAM" id="Phobius"/>
    </source>
</evidence>
<organism evidence="6">
    <name type="scientific">marine sediment metagenome</name>
    <dbReference type="NCBI Taxonomy" id="412755"/>
    <lineage>
        <taxon>unclassified sequences</taxon>
        <taxon>metagenomes</taxon>
        <taxon>ecological metagenomes</taxon>
    </lineage>
</organism>
<evidence type="ECO:0000259" key="5">
    <source>
        <dbReference type="Pfam" id="PF01467"/>
    </source>
</evidence>
<dbReference type="SUPFAM" id="SSF52374">
    <property type="entry name" value="Nucleotidylyl transferase"/>
    <property type="match status" value="1"/>
</dbReference>
<dbReference type="PANTHER" id="PTHR21342">
    <property type="entry name" value="PHOSPHOPANTETHEINE ADENYLYLTRANSFERASE"/>
    <property type="match status" value="1"/>
</dbReference>
<dbReference type="InterPro" id="IPR014729">
    <property type="entry name" value="Rossmann-like_a/b/a_fold"/>
</dbReference>
<evidence type="ECO:0000313" key="6">
    <source>
        <dbReference type="EMBL" id="GAH69647.1"/>
    </source>
</evidence>
<dbReference type="AlphaFoldDB" id="X1HJI3"/>
<dbReference type="GO" id="GO:0005737">
    <property type="term" value="C:cytoplasm"/>
    <property type="evidence" value="ECO:0007669"/>
    <property type="project" value="InterPro"/>
</dbReference>
<proteinExistence type="inferred from homology"/>
<comment type="caution">
    <text evidence="6">The sequence shown here is derived from an EMBL/GenBank/DDBJ whole genome shotgun (WGS) entry which is preliminary data.</text>
</comment>
<dbReference type="Gene3D" id="3.40.50.620">
    <property type="entry name" value="HUPs"/>
    <property type="match status" value="1"/>
</dbReference>
<keyword evidence="4" id="KW-0472">Membrane</keyword>
<dbReference type="EMBL" id="BARU01032317">
    <property type="protein sequence ID" value="GAH69647.1"/>
    <property type="molecule type" value="Genomic_DNA"/>
</dbReference>
<reference evidence="6" key="1">
    <citation type="journal article" date="2014" name="Front. Microbiol.">
        <title>High frequency of phylogenetically diverse reductive dehalogenase-homologous genes in deep subseafloor sedimentary metagenomes.</title>
        <authorList>
            <person name="Kawai M."/>
            <person name="Futagami T."/>
            <person name="Toyoda A."/>
            <person name="Takaki Y."/>
            <person name="Nishi S."/>
            <person name="Hori S."/>
            <person name="Arai W."/>
            <person name="Tsubouchi T."/>
            <person name="Morono Y."/>
            <person name="Uchiyama I."/>
            <person name="Ito T."/>
            <person name="Fujiyama A."/>
            <person name="Inagaki F."/>
            <person name="Takami H."/>
        </authorList>
    </citation>
    <scope>NUCLEOTIDE SEQUENCE</scope>
    <source>
        <strain evidence="6">Expedition CK06-06</strain>
    </source>
</reference>
<keyword evidence="3" id="KW-0548">Nucleotidyltransferase</keyword>
<evidence type="ECO:0000256" key="3">
    <source>
        <dbReference type="ARBA" id="ARBA00022695"/>
    </source>
</evidence>
<keyword evidence="4" id="KW-0812">Transmembrane</keyword>
<dbReference type="HAMAP" id="MF_00243">
    <property type="entry name" value="NMN_adenylyltr"/>
    <property type="match status" value="1"/>
</dbReference>
<dbReference type="InterPro" id="IPR006418">
    <property type="entry name" value="NMN_Atrans_arc"/>
</dbReference>
<feature type="transmembrane region" description="Helical" evidence="4">
    <location>
        <begin position="13"/>
        <end position="36"/>
    </location>
</feature>